<dbReference type="SUPFAM" id="SSF47413">
    <property type="entry name" value="lambda repressor-like DNA-binding domains"/>
    <property type="match status" value="1"/>
</dbReference>
<reference evidence="2 3" key="1">
    <citation type="submission" date="2020-03" db="EMBL/GenBank/DDBJ databases">
        <title>Soil Listeria distribution.</title>
        <authorList>
            <person name="Liao J."/>
            <person name="Wiedmann M."/>
        </authorList>
    </citation>
    <scope>NUCLEOTIDE SEQUENCE [LARGE SCALE GENOMIC DNA]</scope>
    <source>
        <strain evidence="2 3">FSL L7-1547</strain>
    </source>
</reference>
<dbReference type="RefSeq" id="WP_185402337.1">
    <property type="nucleotide sequence ID" value="NZ_JAARRO010000007.1"/>
</dbReference>
<dbReference type="Proteomes" id="UP000533953">
    <property type="component" value="Unassembled WGS sequence"/>
</dbReference>
<evidence type="ECO:0000313" key="2">
    <source>
        <dbReference type="EMBL" id="MBC1491916.1"/>
    </source>
</evidence>
<dbReference type="EMBL" id="JAASTX010000009">
    <property type="protein sequence ID" value="MBC1491916.1"/>
    <property type="molecule type" value="Genomic_DNA"/>
</dbReference>
<dbReference type="SMART" id="SM00530">
    <property type="entry name" value="HTH_XRE"/>
    <property type="match status" value="1"/>
</dbReference>
<evidence type="ECO:0000259" key="1">
    <source>
        <dbReference type="PROSITE" id="PS50943"/>
    </source>
</evidence>
<comment type="caution">
    <text evidence="2">The sequence shown here is derived from an EMBL/GenBank/DDBJ whole genome shotgun (WGS) entry which is preliminary data.</text>
</comment>
<dbReference type="CDD" id="cd00093">
    <property type="entry name" value="HTH_XRE"/>
    <property type="match status" value="1"/>
</dbReference>
<sequence>MRTNEEIINLIVSLRKEQGLSLSRLAEKINMPKSTLSRYENYSREFPLNKADVFADALGVSSQYLLGFDAEETPNQAESELRKAILDAFSELDLEEKKEVIEFAQNKKKKKSN</sequence>
<proteinExistence type="predicted"/>
<dbReference type="InterPro" id="IPR010982">
    <property type="entry name" value="Lambda_DNA-bd_dom_sf"/>
</dbReference>
<evidence type="ECO:0000313" key="3">
    <source>
        <dbReference type="Proteomes" id="UP000533953"/>
    </source>
</evidence>
<name>A0A7X0XCY5_9LIST</name>
<dbReference type="AlphaFoldDB" id="A0A7X0XCY5"/>
<feature type="domain" description="HTH cro/C1-type" evidence="1">
    <location>
        <begin position="11"/>
        <end position="65"/>
    </location>
</feature>
<dbReference type="PROSITE" id="PS50943">
    <property type="entry name" value="HTH_CROC1"/>
    <property type="match status" value="1"/>
</dbReference>
<organism evidence="2 3">
    <name type="scientific">Listeria booriae</name>
    <dbReference type="NCBI Taxonomy" id="1552123"/>
    <lineage>
        <taxon>Bacteria</taxon>
        <taxon>Bacillati</taxon>
        <taxon>Bacillota</taxon>
        <taxon>Bacilli</taxon>
        <taxon>Bacillales</taxon>
        <taxon>Listeriaceae</taxon>
        <taxon>Listeria</taxon>
    </lineage>
</organism>
<dbReference type="GO" id="GO:0003677">
    <property type="term" value="F:DNA binding"/>
    <property type="evidence" value="ECO:0007669"/>
    <property type="project" value="InterPro"/>
</dbReference>
<dbReference type="InterPro" id="IPR001387">
    <property type="entry name" value="Cro/C1-type_HTH"/>
</dbReference>
<dbReference type="Pfam" id="PF01381">
    <property type="entry name" value="HTH_3"/>
    <property type="match status" value="1"/>
</dbReference>
<accession>A0A7X0XCY5</accession>
<dbReference type="Gene3D" id="1.10.260.40">
    <property type="entry name" value="lambda repressor-like DNA-binding domains"/>
    <property type="match status" value="1"/>
</dbReference>
<protein>
    <submittedName>
        <fullName evidence="2">Helix-turn-helix transcriptional regulator</fullName>
    </submittedName>
</protein>
<gene>
    <name evidence="2" type="ORF">HCI99_08735</name>
</gene>